<comment type="caution">
    <text evidence="1">The sequence shown here is derived from an EMBL/GenBank/DDBJ whole genome shotgun (WGS) entry which is preliminary data.</text>
</comment>
<gene>
    <name evidence="1" type="ORF">QFC19_000648</name>
</gene>
<name>A0ACC2WLL1_9TREE</name>
<reference evidence="1" key="1">
    <citation type="submission" date="2023-04" db="EMBL/GenBank/DDBJ databases">
        <title>Draft Genome sequencing of Naganishia species isolated from polar environments using Oxford Nanopore Technology.</title>
        <authorList>
            <person name="Leo P."/>
            <person name="Venkateswaran K."/>
        </authorList>
    </citation>
    <scope>NUCLEOTIDE SEQUENCE</scope>
    <source>
        <strain evidence="1">MNA-CCFEE 5261</strain>
    </source>
</reference>
<dbReference type="Proteomes" id="UP001241377">
    <property type="component" value="Unassembled WGS sequence"/>
</dbReference>
<dbReference type="EMBL" id="JASBWR010000004">
    <property type="protein sequence ID" value="KAJ9112628.1"/>
    <property type="molecule type" value="Genomic_DNA"/>
</dbReference>
<protein>
    <submittedName>
        <fullName evidence="1">Uncharacterized protein</fullName>
    </submittedName>
</protein>
<proteinExistence type="predicted"/>
<organism evidence="1 2">
    <name type="scientific">Naganishia cerealis</name>
    <dbReference type="NCBI Taxonomy" id="610337"/>
    <lineage>
        <taxon>Eukaryota</taxon>
        <taxon>Fungi</taxon>
        <taxon>Dikarya</taxon>
        <taxon>Basidiomycota</taxon>
        <taxon>Agaricomycotina</taxon>
        <taxon>Tremellomycetes</taxon>
        <taxon>Filobasidiales</taxon>
        <taxon>Filobasidiaceae</taxon>
        <taxon>Naganishia</taxon>
    </lineage>
</organism>
<evidence type="ECO:0000313" key="2">
    <source>
        <dbReference type="Proteomes" id="UP001241377"/>
    </source>
</evidence>
<accession>A0ACC2WLL1</accession>
<sequence length="495" mass="52442">MASGRKYQLVTCADAKFLSHALSTFNDAPILVTSLDKVEDTLPHLGSTNGEKRYWIVVPSTVADDAMTIPPALTSRVEEKGYKLITWASFLYAGRLLPKDADADAEEGTQPSDPAQVHSVVLLARAAGSLMGTDDPQVLTITNSNLTAGVTAILSLFPASHRPSSSRGGKAKDVFLTSVDPAQPFGLGIIMSALYVGADLVFIPPSEALDGGAGLPPNCPSPTVAFLSKRQLRTLTSTLAHKAKASALYPIARRQAQARLREGSVARAGGWADWAVWRAARAAGATQRLRAVVVTDGTCSKISPSPSYLPHSRATSDLVLRPFGVNMECVEVGNGMSPNEVEDTFVHLAVPVMRTWTSGAATAPLTATHFFDFQLVPRVSGRAGASAGSGKQQATDKDEGRDRGENGVGNEGEGTMHVGPPGMNIEIEVRGPTIDVSLERGADPRGTVHVRGPTVLRQFESGFAGEEKGNKRDDAEWEGLEVEAVVRPNGTFVVL</sequence>
<evidence type="ECO:0000313" key="1">
    <source>
        <dbReference type="EMBL" id="KAJ9112628.1"/>
    </source>
</evidence>
<keyword evidence="2" id="KW-1185">Reference proteome</keyword>